<proteinExistence type="predicted"/>
<comment type="caution">
    <text evidence="2">The sequence shown here is derived from an EMBL/GenBank/DDBJ whole genome shotgun (WGS) entry which is preliminary data.</text>
</comment>
<keyword evidence="1" id="KW-0472">Membrane</keyword>
<organism evidence="2 3">
    <name type="scientific">Rhizocola hellebori</name>
    <dbReference type="NCBI Taxonomy" id="1392758"/>
    <lineage>
        <taxon>Bacteria</taxon>
        <taxon>Bacillati</taxon>
        <taxon>Actinomycetota</taxon>
        <taxon>Actinomycetes</taxon>
        <taxon>Micromonosporales</taxon>
        <taxon>Micromonosporaceae</taxon>
        <taxon>Rhizocola</taxon>
    </lineage>
</organism>
<reference evidence="2" key="1">
    <citation type="submission" date="2021-01" db="EMBL/GenBank/DDBJ databases">
        <title>Whole genome shotgun sequence of Rhizocola hellebori NBRC 109834.</title>
        <authorList>
            <person name="Komaki H."/>
            <person name="Tamura T."/>
        </authorList>
    </citation>
    <scope>NUCLEOTIDE SEQUENCE</scope>
    <source>
        <strain evidence="2">NBRC 109834</strain>
    </source>
</reference>
<keyword evidence="3" id="KW-1185">Reference proteome</keyword>
<keyword evidence="1" id="KW-0812">Transmembrane</keyword>
<keyword evidence="1" id="KW-1133">Transmembrane helix</keyword>
<gene>
    <name evidence="2" type="ORF">Rhe02_78300</name>
</gene>
<dbReference type="AlphaFoldDB" id="A0A8J3VL58"/>
<evidence type="ECO:0000313" key="2">
    <source>
        <dbReference type="EMBL" id="GIH09763.1"/>
    </source>
</evidence>
<dbReference type="RefSeq" id="WP_203913496.1">
    <property type="nucleotide sequence ID" value="NZ_BONY01000076.1"/>
</dbReference>
<evidence type="ECO:0000313" key="3">
    <source>
        <dbReference type="Proteomes" id="UP000612899"/>
    </source>
</evidence>
<dbReference type="Proteomes" id="UP000612899">
    <property type="component" value="Unassembled WGS sequence"/>
</dbReference>
<accession>A0A8J3VL58</accession>
<name>A0A8J3VL58_9ACTN</name>
<dbReference type="EMBL" id="BONY01000076">
    <property type="protein sequence ID" value="GIH09763.1"/>
    <property type="molecule type" value="Genomic_DNA"/>
</dbReference>
<evidence type="ECO:0000256" key="1">
    <source>
        <dbReference type="SAM" id="Phobius"/>
    </source>
</evidence>
<feature type="transmembrane region" description="Helical" evidence="1">
    <location>
        <begin position="17"/>
        <end position="38"/>
    </location>
</feature>
<protein>
    <submittedName>
        <fullName evidence="2">Uncharacterized protein</fullName>
    </submittedName>
</protein>
<sequence length="140" mass="14773">MTSGESNPSWISKTSTLVTAACTVAATAIGYFSLAAAVKWPPFQQAASGDRKVVVYKGDGCTDGDNCARIGVEITGFSPGREVICNYESSAGAGGFTAEILRPDGDGRARKVSTNRFWDPSGTGWVAVTCDDVRGILQRW</sequence>